<evidence type="ECO:0000313" key="2">
    <source>
        <dbReference type="EMBL" id="KAG8380791.1"/>
    </source>
</evidence>
<dbReference type="InterPro" id="IPR032675">
    <property type="entry name" value="LRR_dom_sf"/>
</dbReference>
<dbReference type="SUPFAM" id="SSF52047">
    <property type="entry name" value="RNI-like"/>
    <property type="match status" value="1"/>
</dbReference>
<dbReference type="InterPro" id="IPR013101">
    <property type="entry name" value="LRR_PRU1-like"/>
</dbReference>
<sequence length="608" mass="69763">MSGMDRISQLPEPILEDILLLLPWEDAAHMCVLSKRFKDFWDIFPVFNFNFDQKLRRCMNLPGDIRELNLQKGSKDLINVVDKALLDIQSQKTIIQKFRLCIYINNPKVASRIDDWIELASKNCLRKLELEIAYEREDDEWYCFPPTTFATKTMEVLRLNGCKLEKPLFASSGKLSSLKVVSLVEVCLDDEFVNTFFAGCPSLEDFALVDCVGLEILVISNRPKLRRLKVHHFKTFKSINIEGANLESFRYVGCYSVVNISDATLNNLRELNLDCAHITDELFENLISKLPLLQNFALSCRSGMTRVKISHCLLVKLNLCLGRDLLVLEIDTPLLLSFEYGVIMSLPKIFTINTPCLQESYLSFVYPTYYHLNTLWFLSLRGYLSKFNQHNGIVLNSPASITFDPNELTEVEVSPVPSVKQLKVKRVGIESTFEALLDGLFWSCYPDILVVPYTIDQNADFIKFLCEKLIDRPQDPECCIDSRMRCWRHYIQDVSAQGLMTEEDRNAFMSFVPSTKGLCSNHDVHDEYEGLCSDHDDCSSNHDVHANMFDRIIDCLYEISEEMHGSISKDQVAELGAAEALTHPDSYCKVVEVVERSFEDLFRSIRQK</sequence>
<dbReference type="AlphaFoldDB" id="A0AAV6XJW0"/>
<evidence type="ECO:0000259" key="1">
    <source>
        <dbReference type="Pfam" id="PF23622"/>
    </source>
</evidence>
<dbReference type="Gene3D" id="3.80.10.10">
    <property type="entry name" value="Ribonuclease Inhibitor"/>
    <property type="match status" value="1"/>
</dbReference>
<reference evidence="2" key="1">
    <citation type="submission" date="2019-10" db="EMBL/GenBank/DDBJ databases">
        <authorList>
            <person name="Zhang R."/>
            <person name="Pan Y."/>
            <person name="Wang J."/>
            <person name="Ma R."/>
            <person name="Yu S."/>
        </authorList>
    </citation>
    <scope>NUCLEOTIDE SEQUENCE</scope>
    <source>
        <strain evidence="2">LA-IB0</strain>
        <tissue evidence="2">Leaf</tissue>
    </source>
</reference>
<dbReference type="SUPFAM" id="SSF81383">
    <property type="entry name" value="F-box domain"/>
    <property type="match status" value="1"/>
</dbReference>
<proteinExistence type="predicted"/>
<feature type="domain" description="At1g61320/AtMIF1 LRR" evidence="1">
    <location>
        <begin position="97"/>
        <end position="256"/>
    </location>
</feature>
<dbReference type="Proteomes" id="UP000826271">
    <property type="component" value="Unassembled WGS sequence"/>
</dbReference>
<organism evidence="2 3">
    <name type="scientific">Buddleja alternifolia</name>
    <dbReference type="NCBI Taxonomy" id="168488"/>
    <lineage>
        <taxon>Eukaryota</taxon>
        <taxon>Viridiplantae</taxon>
        <taxon>Streptophyta</taxon>
        <taxon>Embryophyta</taxon>
        <taxon>Tracheophyta</taxon>
        <taxon>Spermatophyta</taxon>
        <taxon>Magnoliopsida</taxon>
        <taxon>eudicotyledons</taxon>
        <taxon>Gunneridae</taxon>
        <taxon>Pentapetalae</taxon>
        <taxon>asterids</taxon>
        <taxon>lamiids</taxon>
        <taxon>Lamiales</taxon>
        <taxon>Scrophulariaceae</taxon>
        <taxon>Buddlejeae</taxon>
        <taxon>Buddleja</taxon>
    </lineage>
</organism>
<dbReference type="PANTHER" id="PTHR34145:SF28">
    <property type="entry name" value="F-BOX DOMAIN-CONTAINING PROTEIN"/>
    <property type="match status" value="1"/>
</dbReference>
<dbReference type="InterPro" id="IPR036047">
    <property type="entry name" value="F-box-like_dom_sf"/>
</dbReference>
<dbReference type="Pfam" id="PF07723">
    <property type="entry name" value="LRR_2"/>
    <property type="match status" value="1"/>
</dbReference>
<keyword evidence="3" id="KW-1185">Reference proteome</keyword>
<dbReference type="Pfam" id="PF23622">
    <property type="entry name" value="LRR_At1g61320_AtMIF1"/>
    <property type="match status" value="1"/>
</dbReference>
<evidence type="ECO:0000313" key="3">
    <source>
        <dbReference type="Proteomes" id="UP000826271"/>
    </source>
</evidence>
<name>A0AAV6XJW0_9LAMI</name>
<dbReference type="PANTHER" id="PTHR34145">
    <property type="entry name" value="OS02G0105600 PROTEIN"/>
    <property type="match status" value="1"/>
</dbReference>
<dbReference type="InterPro" id="IPR053772">
    <property type="entry name" value="At1g61320/At1g61330-like"/>
</dbReference>
<dbReference type="EMBL" id="WHWC01000006">
    <property type="protein sequence ID" value="KAG8380791.1"/>
    <property type="molecule type" value="Genomic_DNA"/>
</dbReference>
<dbReference type="InterPro" id="IPR055357">
    <property type="entry name" value="LRR_At1g61320_AtMIF1"/>
</dbReference>
<comment type="caution">
    <text evidence="2">The sequence shown here is derived from an EMBL/GenBank/DDBJ whole genome shotgun (WGS) entry which is preliminary data.</text>
</comment>
<gene>
    <name evidence="2" type="ORF">BUALT_Bualt06G0053000</name>
</gene>
<protein>
    <recommendedName>
        <fullName evidence="1">At1g61320/AtMIF1 LRR domain-containing protein</fullName>
    </recommendedName>
</protein>
<accession>A0AAV6XJW0</accession>